<evidence type="ECO:0000313" key="1">
    <source>
        <dbReference type="EMBL" id="KRR13944.1"/>
    </source>
</evidence>
<evidence type="ECO:0000313" key="2">
    <source>
        <dbReference type="Proteomes" id="UP000050863"/>
    </source>
</evidence>
<comment type="caution">
    <text evidence="1">The sequence shown here is derived from an EMBL/GenBank/DDBJ whole genome shotgun (WGS) entry which is preliminary data.</text>
</comment>
<accession>A0A0R3M1C7</accession>
<gene>
    <name evidence="1" type="ORF">CQ12_40490</name>
</gene>
<dbReference type="Proteomes" id="UP000050863">
    <property type="component" value="Unassembled WGS sequence"/>
</dbReference>
<reference evidence="1 2" key="1">
    <citation type="submission" date="2014-03" db="EMBL/GenBank/DDBJ databases">
        <title>Bradyrhizobium valentinum sp. nov., isolated from effective nodules of Lupinus mariae-josephae, a lupine endemic of basic-lime soils in Eastern Spain.</title>
        <authorList>
            <person name="Duran D."/>
            <person name="Rey L."/>
            <person name="Navarro A."/>
            <person name="Busquets A."/>
            <person name="Imperial J."/>
            <person name="Ruiz-Argueso T."/>
        </authorList>
    </citation>
    <scope>NUCLEOTIDE SEQUENCE [LARGE SCALE GENOMIC DNA]</scope>
    <source>
        <strain evidence="1 2">PAC68</strain>
    </source>
</reference>
<dbReference type="AlphaFoldDB" id="A0A0R3M1C7"/>
<keyword evidence="2" id="KW-1185">Reference proteome</keyword>
<sequence>MTLRGFFWEKLAIGKHQGRATKGWPLLHWIESLQQHIAVPELNRVLSKKMLRALFRRVVVFAK</sequence>
<protein>
    <submittedName>
        <fullName evidence="1">Uncharacterized protein</fullName>
    </submittedName>
</protein>
<name>A0A0R3M1C7_9BRAD</name>
<organism evidence="1 2">
    <name type="scientific">Bradyrhizobium jicamae</name>
    <dbReference type="NCBI Taxonomy" id="280332"/>
    <lineage>
        <taxon>Bacteria</taxon>
        <taxon>Pseudomonadati</taxon>
        <taxon>Pseudomonadota</taxon>
        <taxon>Alphaproteobacteria</taxon>
        <taxon>Hyphomicrobiales</taxon>
        <taxon>Nitrobacteraceae</taxon>
        <taxon>Bradyrhizobium</taxon>
    </lineage>
</organism>
<proteinExistence type="predicted"/>
<dbReference type="EMBL" id="LLXZ01000018">
    <property type="protein sequence ID" value="KRR13944.1"/>
    <property type="molecule type" value="Genomic_DNA"/>
</dbReference>